<dbReference type="PANTHER" id="PTHR34039">
    <property type="entry name" value="UPF0102 PROTEIN YRAN"/>
    <property type="match status" value="1"/>
</dbReference>
<keyword evidence="3" id="KW-0378">Hydrolase</keyword>
<dbReference type="HAMAP" id="MF_00048">
    <property type="entry name" value="UPF0102"/>
    <property type="match status" value="1"/>
</dbReference>
<comment type="similarity">
    <text evidence="1 2">Belongs to the UPF0102 family.</text>
</comment>
<evidence type="ECO:0000313" key="4">
    <source>
        <dbReference type="Proteomes" id="UP000195981"/>
    </source>
</evidence>
<proteinExistence type="inferred from homology"/>
<dbReference type="GO" id="GO:0004519">
    <property type="term" value="F:endonuclease activity"/>
    <property type="evidence" value="ECO:0007669"/>
    <property type="project" value="UniProtKB-KW"/>
</dbReference>
<dbReference type="InterPro" id="IPR011335">
    <property type="entry name" value="Restrct_endonuc-II-like"/>
</dbReference>
<dbReference type="InterPro" id="IPR003509">
    <property type="entry name" value="UPF0102_YraN-like"/>
</dbReference>
<organism evidence="3 4">
    <name type="scientific">Brachybacterium nesterenkovii</name>
    <dbReference type="NCBI Taxonomy" id="47847"/>
    <lineage>
        <taxon>Bacteria</taxon>
        <taxon>Bacillati</taxon>
        <taxon>Actinomycetota</taxon>
        <taxon>Actinomycetes</taxon>
        <taxon>Micrococcales</taxon>
        <taxon>Dermabacteraceae</taxon>
        <taxon>Brachybacterium</taxon>
    </lineage>
</organism>
<evidence type="ECO:0000256" key="2">
    <source>
        <dbReference type="HAMAP-Rule" id="MF_00048"/>
    </source>
</evidence>
<dbReference type="InterPro" id="IPR011856">
    <property type="entry name" value="tRNA_endonuc-like_dom_sf"/>
</dbReference>
<dbReference type="AlphaFoldDB" id="A0A1X6WUS4"/>
<dbReference type="Gene3D" id="3.40.1350.10">
    <property type="match status" value="1"/>
</dbReference>
<evidence type="ECO:0000313" key="3">
    <source>
        <dbReference type="EMBL" id="SLM89131.1"/>
    </source>
</evidence>
<evidence type="ECO:0000256" key="1">
    <source>
        <dbReference type="ARBA" id="ARBA00006738"/>
    </source>
</evidence>
<gene>
    <name evidence="3" type="ORF">FM110_03050</name>
</gene>
<dbReference type="GO" id="GO:0016787">
    <property type="term" value="F:hydrolase activity"/>
    <property type="evidence" value="ECO:0007669"/>
    <property type="project" value="UniProtKB-KW"/>
</dbReference>
<keyword evidence="3" id="KW-0255">Endonuclease</keyword>
<dbReference type="NCBIfam" id="NF009154">
    <property type="entry name" value="PRK12497.3-3"/>
    <property type="match status" value="1"/>
</dbReference>
<reference evidence="3 4" key="1">
    <citation type="submission" date="2017-02" db="EMBL/GenBank/DDBJ databases">
        <authorList>
            <person name="Peterson S.W."/>
        </authorList>
    </citation>
    <scope>NUCLEOTIDE SEQUENCE [LARGE SCALE GENOMIC DNA]</scope>
    <source>
        <strain evidence="3 4">CIP104813</strain>
    </source>
</reference>
<dbReference type="RefSeq" id="WP_234991869.1">
    <property type="nucleotide sequence ID" value="NZ_FWFG01000027.1"/>
</dbReference>
<dbReference type="PANTHER" id="PTHR34039:SF1">
    <property type="entry name" value="UPF0102 PROTEIN YRAN"/>
    <property type="match status" value="1"/>
</dbReference>
<dbReference type="CDD" id="cd20736">
    <property type="entry name" value="PoNe_Nuclease"/>
    <property type="match status" value="1"/>
</dbReference>
<dbReference type="GO" id="GO:0003676">
    <property type="term" value="F:nucleic acid binding"/>
    <property type="evidence" value="ECO:0007669"/>
    <property type="project" value="InterPro"/>
</dbReference>
<dbReference type="SUPFAM" id="SSF52980">
    <property type="entry name" value="Restriction endonuclease-like"/>
    <property type="match status" value="1"/>
</dbReference>
<accession>A0A1X6WUS4</accession>
<keyword evidence="3" id="KW-0540">Nuclease</keyword>
<keyword evidence="4" id="KW-1185">Reference proteome</keyword>
<name>A0A1X6WUS4_9MICO</name>
<protein>
    <recommendedName>
        <fullName evidence="2">UPF0102 protein FM110_03050</fullName>
    </recommendedName>
</protein>
<dbReference type="Pfam" id="PF02021">
    <property type="entry name" value="UPF0102"/>
    <property type="match status" value="1"/>
</dbReference>
<dbReference type="EMBL" id="FWFG01000027">
    <property type="protein sequence ID" value="SLM89131.1"/>
    <property type="molecule type" value="Genomic_DNA"/>
</dbReference>
<sequence length="139" mass="15271">MSTSIVTAPVLIPSADVDVRVMTRIELGRHGEDLAAAHLDALGWTLLERNHRIARGEIDIIALDGETLVFVEVKARRTLLTGLPQAAVDPRKVRRLRHLVGYYLLDNAPPHRDVRIDVAAVLFADDGTARLELLRAVGA</sequence>
<dbReference type="Proteomes" id="UP000195981">
    <property type="component" value="Unassembled WGS sequence"/>
</dbReference>